<proteinExistence type="predicted"/>
<evidence type="ECO:0000256" key="6">
    <source>
        <dbReference type="SAM" id="Phobius"/>
    </source>
</evidence>
<keyword evidence="2" id="KW-1003">Cell membrane</keyword>
<dbReference type="EMBL" id="JTFC01000015">
    <property type="protein sequence ID" value="RUS57634.1"/>
    <property type="molecule type" value="Genomic_DNA"/>
</dbReference>
<dbReference type="PANTHER" id="PTHR30086:SF20">
    <property type="entry name" value="ARGININE EXPORTER PROTEIN ARGO-RELATED"/>
    <property type="match status" value="1"/>
</dbReference>
<feature type="transmembrane region" description="Helical" evidence="6">
    <location>
        <begin position="181"/>
        <end position="199"/>
    </location>
</feature>
<gene>
    <name evidence="7" type="ORF">QI30_04340</name>
</gene>
<dbReference type="PIRSF" id="PIRSF006324">
    <property type="entry name" value="LeuE"/>
    <property type="match status" value="1"/>
</dbReference>
<dbReference type="InterPro" id="IPR001123">
    <property type="entry name" value="LeuE-type"/>
</dbReference>
<comment type="subcellular location">
    <subcellularLocation>
        <location evidence="1">Cell membrane</location>
        <topology evidence="1">Multi-pass membrane protein</topology>
    </subcellularLocation>
</comment>
<evidence type="ECO:0000256" key="1">
    <source>
        <dbReference type="ARBA" id="ARBA00004651"/>
    </source>
</evidence>
<reference evidence="7 8" key="1">
    <citation type="submission" date="2014-11" db="EMBL/GenBank/DDBJ databases">
        <title>Genome sequence and analysis of novel Kurthia sp.</title>
        <authorList>
            <person name="Lawson J.N."/>
            <person name="Gonzalez J.E."/>
            <person name="Rinauldi L."/>
            <person name="Xuan Z."/>
            <person name="Firman A."/>
            <person name="Shaddox L."/>
            <person name="Trudeau A."/>
            <person name="Shah S."/>
            <person name="Reiman D."/>
        </authorList>
    </citation>
    <scope>NUCLEOTIDE SEQUENCE [LARGE SCALE GENOMIC DNA]</scope>
    <source>
        <strain evidence="7 8">3B1D</strain>
    </source>
</reference>
<keyword evidence="3 6" id="KW-0812">Transmembrane</keyword>
<evidence type="ECO:0000256" key="4">
    <source>
        <dbReference type="ARBA" id="ARBA00022989"/>
    </source>
</evidence>
<evidence type="ECO:0000256" key="3">
    <source>
        <dbReference type="ARBA" id="ARBA00022692"/>
    </source>
</evidence>
<keyword evidence="5 6" id="KW-0472">Membrane</keyword>
<dbReference type="RefSeq" id="WP_126989734.1">
    <property type="nucleotide sequence ID" value="NZ_JTFC01000015.1"/>
</dbReference>
<feature type="transmembrane region" description="Helical" evidence="6">
    <location>
        <begin position="72"/>
        <end position="92"/>
    </location>
</feature>
<feature type="transmembrane region" description="Helical" evidence="6">
    <location>
        <begin position="36"/>
        <end position="60"/>
    </location>
</feature>
<accession>A0A433RWH9</accession>
<dbReference type="Proteomes" id="UP000288623">
    <property type="component" value="Unassembled WGS sequence"/>
</dbReference>
<comment type="caution">
    <text evidence="7">The sequence shown here is derived from an EMBL/GenBank/DDBJ whole genome shotgun (WGS) entry which is preliminary data.</text>
</comment>
<organism evidence="7 8">
    <name type="scientific">Candidatus Kurthia intestinigallinarum</name>
    <dbReference type="NCBI Taxonomy" id="1562256"/>
    <lineage>
        <taxon>Bacteria</taxon>
        <taxon>Bacillati</taxon>
        <taxon>Bacillota</taxon>
        <taxon>Bacilli</taxon>
        <taxon>Bacillales</taxon>
        <taxon>Caryophanaceae</taxon>
        <taxon>Kurthia</taxon>
    </lineage>
</organism>
<name>A0A433RWH9_9BACL</name>
<keyword evidence="4 6" id="KW-1133">Transmembrane helix</keyword>
<evidence type="ECO:0000256" key="5">
    <source>
        <dbReference type="ARBA" id="ARBA00023136"/>
    </source>
</evidence>
<feature type="transmembrane region" description="Helical" evidence="6">
    <location>
        <begin position="145"/>
        <end position="169"/>
    </location>
</feature>
<keyword evidence="8" id="KW-1185">Reference proteome</keyword>
<sequence>MLTFLVMTIFVVMSPGLDTALITKRTISNGARDGFQMALGFTAGSLIHTIAVTIGLSALLMQSALAFGIIKWVGAVYLIYLGVKALLAKKAIPTVATTTAPTKKQHSAFLEAFLSNVLNPKVIVFFLTFLPQFITDDRHATRDFLLMGSTYAVCTVIWFSIYVICLYYIREWLLSPTVQLWMERATGVVLIGFGLKILFTKSEAV</sequence>
<evidence type="ECO:0000256" key="2">
    <source>
        <dbReference type="ARBA" id="ARBA00022475"/>
    </source>
</evidence>
<evidence type="ECO:0000313" key="7">
    <source>
        <dbReference type="EMBL" id="RUS57634.1"/>
    </source>
</evidence>
<dbReference type="Pfam" id="PF01810">
    <property type="entry name" value="LysE"/>
    <property type="match status" value="1"/>
</dbReference>
<protein>
    <submittedName>
        <fullName evidence="7">Lysine transporter LysE</fullName>
    </submittedName>
</protein>
<dbReference type="AlphaFoldDB" id="A0A433RWH9"/>
<dbReference type="PANTHER" id="PTHR30086">
    <property type="entry name" value="ARGININE EXPORTER PROTEIN ARGO"/>
    <property type="match status" value="1"/>
</dbReference>
<dbReference type="GO" id="GO:0015171">
    <property type="term" value="F:amino acid transmembrane transporter activity"/>
    <property type="evidence" value="ECO:0007669"/>
    <property type="project" value="TreeGrafter"/>
</dbReference>
<dbReference type="OrthoDB" id="9784202at2"/>
<feature type="transmembrane region" description="Helical" evidence="6">
    <location>
        <begin position="112"/>
        <end position="133"/>
    </location>
</feature>
<evidence type="ECO:0000313" key="8">
    <source>
        <dbReference type="Proteomes" id="UP000288623"/>
    </source>
</evidence>
<dbReference type="GO" id="GO:0005886">
    <property type="term" value="C:plasma membrane"/>
    <property type="evidence" value="ECO:0007669"/>
    <property type="project" value="UniProtKB-SubCell"/>
</dbReference>